<feature type="non-terminal residue" evidence="2">
    <location>
        <position position="1"/>
    </location>
</feature>
<dbReference type="CDD" id="cd09917">
    <property type="entry name" value="F-box_SF"/>
    <property type="match status" value="1"/>
</dbReference>
<proteinExistence type="predicted"/>
<dbReference type="AlphaFoldDB" id="X6NJU3"/>
<dbReference type="Proteomes" id="UP000023152">
    <property type="component" value="Unassembled WGS sequence"/>
</dbReference>
<comment type="caution">
    <text evidence="2">The sequence shown here is derived from an EMBL/GenBank/DDBJ whole genome shotgun (WGS) entry which is preliminary data.</text>
</comment>
<dbReference type="EMBL" id="ASPP01007765">
    <property type="protein sequence ID" value="ETO26580.1"/>
    <property type="molecule type" value="Genomic_DNA"/>
</dbReference>
<feature type="region of interest" description="Disordered" evidence="1">
    <location>
        <begin position="1"/>
        <end position="26"/>
    </location>
</feature>
<name>X6NJU3_RETFI</name>
<evidence type="ECO:0008006" key="4">
    <source>
        <dbReference type="Google" id="ProtNLM"/>
    </source>
</evidence>
<accession>X6NJU3</accession>
<protein>
    <recommendedName>
        <fullName evidence="4">F-box domain-containing protein</fullName>
    </recommendedName>
</protein>
<reference evidence="2 3" key="1">
    <citation type="journal article" date="2013" name="Curr. Biol.">
        <title>The Genome of the Foraminiferan Reticulomyxa filosa.</title>
        <authorList>
            <person name="Glockner G."/>
            <person name="Hulsmann N."/>
            <person name="Schleicher M."/>
            <person name="Noegel A.A."/>
            <person name="Eichinger L."/>
            <person name="Gallinger C."/>
            <person name="Pawlowski J."/>
            <person name="Sierra R."/>
            <person name="Euteneuer U."/>
            <person name="Pillet L."/>
            <person name="Moustafa A."/>
            <person name="Platzer M."/>
            <person name="Groth M."/>
            <person name="Szafranski K."/>
            <person name="Schliwa M."/>
        </authorList>
    </citation>
    <scope>NUCLEOTIDE SEQUENCE [LARGE SCALE GENOMIC DNA]</scope>
</reference>
<keyword evidence="3" id="KW-1185">Reference proteome</keyword>
<gene>
    <name evidence="2" type="ORF">RFI_10560</name>
</gene>
<organism evidence="2 3">
    <name type="scientific">Reticulomyxa filosa</name>
    <dbReference type="NCBI Taxonomy" id="46433"/>
    <lineage>
        <taxon>Eukaryota</taxon>
        <taxon>Sar</taxon>
        <taxon>Rhizaria</taxon>
        <taxon>Retaria</taxon>
        <taxon>Foraminifera</taxon>
        <taxon>Monothalamids</taxon>
        <taxon>Reticulomyxidae</taxon>
        <taxon>Reticulomyxa</taxon>
    </lineage>
</organism>
<dbReference type="OMA" id="VAPELIC"/>
<sequence>ESKTQEQSENNKNKEKDEKKDEKSKDAFDKDKKIIDEIYVMIFELLEVPEMHKMFQVCRRWHSIILDYNIFERNEIACFFTKQRLSHPDVILGVGFERIEDKKNGRMQFKSQMDFMSLNAWMNDGVRTGVWGETLTHFLPLVINKEHGARISDIIETYLKKLWLNSVNEGKWKKEESMIECIATIMNSMVVEFVFEQTEGSSNSNIATTNSISLQLCEKALLGYVSLYHLLLWLVYRNPGMKQLANKKVGAFIKDPNCRLKGHVSDLGVFLIYILISDFTWNDVGRELILESLSRNALWITKRFNQLNTCSRIVDRLERSLDATTVSRRLIMFQVWFMTHVNEPCEDVAVGGIAGESKDNFLRQLNSFHRRLGRPTLQLKQQLRQTCDYILHDGSRGWNQYFILKKSMQQKIRENEIGAKYAVTATSHGIDGQDIVAVDSKKKQNKKQNKKRSHKDIQFIYFLNFILYVFIRER</sequence>
<dbReference type="SUPFAM" id="SSF81383">
    <property type="entry name" value="F-box domain"/>
    <property type="match status" value="1"/>
</dbReference>
<dbReference type="Gene3D" id="1.20.1280.50">
    <property type="match status" value="1"/>
</dbReference>
<evidence type="ECO:0000313" key="3">
    <source>
        <dbReference type="Proteomes" id="UP000023152"/>
    </source>
</evidence>
<evidence type="ECO:0000256" key="1">
    <source>
        <dbReference type="SAM" id="MobiDB-lite"/>
    </source>
</evidence>
<evidence type="ECO:0000313" key="2">
    <source>
        <dbReference type="EMBL" id="ETO26580.1"/>
    </source>
</evidence>
<dbReference type="InterPro" id="IPR036047">
    <property type="entry name" value="F-box-like_dom_sf"/>
</dbReference>
<dbReference type="OrthoDB" id="109543at2759"/>